<dbReference type="EMBL" id="KV417315">
    <property type="protein sequence ID" value="KZO91993.1"/>
    <property type="molecule type" value="Genomic_DNA"/>
</dbReference>
<evidence type="ECO:0000313" key="2">
    <source>
        <dbReference type="EMBL" id="KZO91993.1"/>
    </source>
</evidence>
<feature type="transmembrane region" description="Helical" evidence="1">
    <location>
        <begin position="231"/>
        <end position="250"/>
    </location>
</feature>
<feature type="transmembrane region" description="Helical" evidence="1">
    <location>
        <begin position="326"/>
        <end position="344"/>
    </location>
</feature>
<keyword evidence="1" id="KW-0472">Membrane</keyword>
<dbReference type="Proteomes" id="UP000076738">
    <property type="component" value="Unassembled WGS sequence"/>
</dbReference>
<accession>A0A167HUG2</accession>
<dbReference type="AlphaFoldDB" id="A0A167HUG2"/>
<evidence type="ECO:0000313" key="3">
    <source>
        <dbReference type="Proteomes" id="UP000076738"/>
    </source>
</evidence>
<feature type="transmembrane region" description="Helical" evidence="1">
    <location>
        <begin position="191"/>
        <end position="210"/>
    </location>
</feature>
<reference evidence="2 3" key="1">
    <citation type="journal article" date="2016" name="Mol. Biol. Evol.">
        <title>Comparative Genomics of Early-Diverging Mushroom-Forming Fungi Provides Insights into the Origins of Lignocellulose Decay Capabilities.</title>
        <authorList>
            <person name="Nagy L.G."/>
            <person name="Riley R."/>
            <person name="Tritt A."/>
            <person name="Adam C."/>
            <person name="Daum C."/>
            <person name="Floudas D."/>
            <person name="Sun H."/>
            <person name="Yadav J.S."/>
            <person name="Pangilinan J."/>
            <person name="Larsson K.H."/>
            <person name="Matsuura K."/>
            <person name="Barry K."/>
            <person name="Labutti K."/>
            <person name="Kuo R."/>
            <person name="Ohm R.A."/>
            <person name="Bhattacharya S.S."/>
            <person name="Shirouzu T."/>
            <person name="Yoshinaga Y."/>
            <person name="Martin F.M."/>
            <person name="Grigoriev I.V."/>
            <person name="Hibbett D.S."/>
        </authorList>
    </citation>
    <scope>NUCLEOTIDE SEQUENCE [LARGE SCALE GENOMIC DNA]</scope>
    <source>
        <strain evidence="2 3">TUFC12733</strain>
    </source>
</reference>
<sequence length="348" mass="38294">MESLPFSADQYSPSAQLSASATLRRRETVQGEEHILFSHEPMAEEAYPKRPGPALFSVYRIGSTAALLALGAPKALLTFQSLSASNNEQEVLNSQAEAFDVTSGVAFALVQMWLGYFEATHGAHWAWRILFDVDCLSALLSGLKQLSNARGLYRTHRKLINRWAVTALPPLLWSGITLLCIWTGWPQKDPGPSLLFGALVALLMLLSPWLPPRATKGWVELRAGSEAWEAALWLSPVLIAAAPALVPLFNPGLTAHIEAKHLVTYILLTSFSPVYGALGIQVLFGRISGTQVTDLNVVLYFSMHMLINGLWFGIMWEQLTTGTTTLLYMMGYLSLCTPIMVRGYRDTA</sequence>
<keyword evidence="1" id="KW-1133">Transmembrane helix</keyword>
<organism evidence="2 3">
    <name type="scientific">Calocera viscosa (strain TUFC12733)</name>
    <dbReference type="NCBI Taxonomy" id="1330018"/>
    <lineage>
        <taxon>Eukaryota</taxon>
        <taxon>Fungi</taxon>
        <taxon>Dikarya</taxon>
        <taxon>Basidiomycota</taxon>
        <taxon>Agaricomycotina</taxon>
        <taxon>Dacrymycetes</taxon>
        <taxon>Dacrymycetales</taxon>
        <taxon>Dacrymycetaceae</taxon>
        <taxon>Calocera</taxon>
    </lineage>
</organism>
<proteinExistence type="predicted"/>
<name>A0A167HUG2_CALVF</name>
<keyword evidence="3" id="KW-1185">Reference proteome</keyword>
<keyword evidence="1" id="KW-0812">Transmembrane</keyword>
<feature type="transmembrane region" description="Helical" evidence="1">
    <location>
        <begin position="262"/>
        <end position="285"/>
    </location>
</feature>
<protein>
    <submittedName>
        <fullName evidence="2">Uncharacterized protein</fullName>
    </submittedName>
</protein>
<feature type="transmembrane region" description="Helical" evidence="1">
    <location>
        <begin position="163"/>
        <end position="185"/>
    </location>
</feature>
<feature type="transmembrane region" description="Helical" evidence="1">
    <location>
        <begin position="297"/>
        <end position="314"/>
    </location>
</feature>
<evidence type="ECO:0000256" key="1">
    <source>
        <dbReference type="SAM" id="Phobius"/>
    </source>
</evidence>
<gene>
    <name evidence="2" type="ORF">CALVIDRAFT_557821</name>
</gene>